<protein>
    <recommendedName>
        <fullName evidence="6">Tetratricopeptide repeat protein</fullName>
    </recommendedName>
</protein>
<dbReference type="SMART" id="SM00028">
    <property type="entry name" value="TPR"/>
    <property type="match status" value="3"/>
</dbReference>
<dbReference type="GO" id="GO:0015629">
    <property type="term" value="C:actin cytoskeleton"/>
    <property type="evidence" value="ECO:0007669"/>
    <property type="project" value="TreeGrafter"/>
</dbReference>
<feature type="repeat" description="TPR" evidence="1">
    <location>
        <begin position="89"/>
        <end position="122"/>
    </location>
</feature>
<dbReference type="SUPFAM" id="SSF48452">
    <property type="entry name" value="TPR-like"/>
    <property type="match status" value="1"/>
</dbReference>
<dbReference type="InterPro" id="IPR011990">
    <property type="entry name" value="TPR-like_helical_dom_sf"/>
</dbReference>
<evidence type="ECO:0000256" key="1">
    <source>
        <dbReference type="PROSITE-ProRule" id="PRU00339"/>
    </source>
</evidence>
<dbReference type="PROSITE" id="PS50005">
    <property type="entry name" value="TPR"/>
    <property type="match status" value="1"/>
</dbReference>
<accession>A0A8S3V820</accession>
<dbReference type="Pfam" id="PF13181">
    <property type="entry name" value="TPR_8"/>
    <property type="match status" value="1"/>
</dbReference>
<dbReference type="AlphaFoldDB" id="A0A8S3V820"/>
<evidence type="ECO:0000313" key="4">
    <source>
        <dbReference type="EMBL" id="CAG2253385.1"/>
    </source>
</evidence>
<sequence length="406" mass="44668">MKNLEGCPTMKPKLRPNAVPDIPLTQPTTAEPHLSGELPNISQCLKFGIVYLLRVPHYLFTCAGVYTEIGHNKLKVINIDQKLQKPNSLSVYNQIGNFWRIKGNTQESIECFRKALSILPNNAEVLLNLARVLFNLQYLDDAIFLTRRSLVMQPTNQNSWLQHFTLGEILKAYGHNQEAALHFRHAIDLNPGFQPAIANLREMEGTPSPSVTQYTLFIILLLVLGVLFGVITSIEANFDDSSEVKTQRHFNRAMAMRSIKLGINPKLIPIQIATELVSRGKAERLVTAGKCFTWCISRVKFDPTGEICTQVCNTQFPTTVSPTTTGIPTSSTISTTTAIPTTSTISSTTAIPTKMAITTPTATPSTTLILTATLNQINSVKSTINLETSTNAIATHVIHIDSVVGK</sequence>
<gene>
    <name evidence="4" type="ORF">MEDL_64923</name>
</gene>
<dbReference type="Gene3D" id="1.25.40.10">
    <property type="entry name" value="Tetratricopeptide repeat domain"/>
    <property type="match status" value="1"/>
</dbReference>
<dbReference type="PANTHER" id="PTHR16091">
    <property type="entry name" value="TTC17 PROTEIN"/>
    <property type="match status" value="1"/>
</dbReference>
<evidence type="ECO:0000313" key="5">
    <source>
        <dbReference type="Proteomes" id="UP000683360"/>
    </source>
</evidence>
<dbReference type="InterPro" id="IPR019734">
    <property type="entry name" value="TPR_rpt"/>
</dbReference>
<name>A0A8S3V820_MYTED</name>
<dbReference type="GO" id="GO:0030041">
    <property type="term" value="P:actin filament polymerization"/>
    <property type="evidence" value="ECO:0007669"/>
    <property type="project" value="TreeGrafter"/>
</dbReference>
<dbReference type="PANTHER" id="PTHR16091:SF3">
    <property type="entry name" value="TETRATRICOPEPTIDE REPEAT PROTEIN 17"/>
    <property type="match status" value="1"/>
</dbReference>
<dbReference type="EMBL" id="CAJPWZ010003150">
    <property type="protein sequence ID" value="CAG2253385.1"/>
    <property type="molecule type" value="Genomic_DNA"/>
</dbReference>
<dbReference type="OrthoDB" id="79426at2759"/>
<keyword evidence="5" id="KW-1185">Reference proteome</keyword>
<organism evidence="4 5">
    <name type="scientific">Mytilus edulis</name>
    <name type="common">Blue mussel</name>
    <dbReference type="NCBI Taxonomy" id="6550"/>
    <lineage>
        <taxon>Eukaryota</taxon>
        <taxon>Metazoa</taxon>
        <taxon>Spiralia</taxon>
        <taxon>Lophotrochozoa</taxon>
        <taxon>Mollusca</taxon>
        <taxon>Bivalvia</taxon>
        <taxon>Autobranchia</taxon>
        <taxon>Pteriomorphia</taxon>
        <taxon>Mytilida</taxon>
        <taxon>Mytiloidea</taxon>
        <taxon>Mytilidae</taxon>
        <taxon>Mytilinae</taxon>
        <taxon>Mytilus</taxon>
    </lineage>
</organism>
<evidence type="ECO:0008006" key="6">
    <source>
        <dbReference type="Google" id="ProtNLM"/>
    </source>
</evidence>
<reference evidence="4" key="1">
    <citation type="submission" date="2021-03" db="EMBL/GenBank/DDBJ databases">
        <authorList>
            <person name="Bekaert M."/>
        </authorList>
    </citation>
    <scope>NUCLEOTIDE SEQUENCE</scope>
</reference>
<keyword evidence="3" id="KW-0472">Membrane</keyword>
<keyword evidence="1" id="KW-0802">TPR repeat</keyword>
<evidence type="ECO:0000256" key="3">
    <source>
        <dbReference type="SAM" id="Phobius"/>
    </source>
</evidence>
<dbReference type="InterPro" id="IPR052630">
    <property type="entry name" value="TTC17"/>
</dbReference>
<keyword evidence="3" id="KW-1133">Transmembrane helix</keyword>
<comment type="caution">
    <text evidence="4">The sequence shown here is derived from an EMBL/GenBank/DDBJ whole genome shotgun (WGS) entry which is preliminary data.</text>
</comment>
<keyword evidence="3" id="KW-0812">Transmembrane</keyword>
<dbReference type="Proteomes" id="UP000683360">
    <property type="component" value="Unassembled WGS sequence"/>
</dbReference>
<feature type="region of interest" description="Disordered" evidence="2">
    <location>
        <begin position="1"/>
        <end position="26"/>
    </location>
</feature>
<dbReference type="GO" id="GO:0005737">
    <property type="term" value="C:cytoplasm"/>
    <property type="evidence" value="ECO:0007669"/>
    <property type="project" value="TreeGrafter"/>
</dbReference>
<evidence type="ECO:0000256" key="2">
    <source>
        <dbReference type="SAM" id="MobiDB-lite"/>
    </source>
</evidence>
<feature type="transmembrane region" description="Helical" evidence="3">
    <location>
        <begin position="214"/>
        <end position="238"/>
    </location>
</feature>
<proteinExistence type="predicted"/>